<dbReference type="GO" id="GO:0006352">
    <property type="term" value="P:DNA-templated transcription initiation"/>
    <property type="evidence" value="ECO:0007669"/>
    <property type="project" value="InterPro"/>
</dbReference>
<keyword evidence="3" id="KW-0804">Transcription</keyword>
<evidence type="ECO:0000256" key="3">
    <source>
        <dbReference type="ARBA" id="ARBA00023163"/>
    </source>
</evidence>
<gene>
    <name evidence="5" type="ORF">QE424_002334</name>
</gene>
<feature type="region of interest" description="Disordered" evidence="4">
    <location>
        <begin position="142"/>
        <end position="188"/>
    </location>
</feature>
<dbReference type="GO" id="GO:0016987">
    <property type="term" value="F:sigma factor activity"/>
    <property type="evidence" value="ECO:0007669"/>
    <property type="project" value="UniProtKB-KW"/>
</dbReference>
<dbReference type="Proteomes" id="UP001226084">
    <property type="component" value="Unassembled WGS sequence"/>
</dbReference>
<dbReference type="RefSeq" id="WP_307107193.1">
    <property type="nucleotide sequence ID" value="NZ_JAUTAS010000001.1"/>
</dbReference>
<evidence type="ECO:0000313" key="5">
    <source>
        <dbReference type="EMBL" id="MDQ1109175.1"/>
    </source>
</evidence>
<dbReference type="EMBL" id="JAUTAS010000001">
    <property type="protein sequence ID" value="MDQ1109175.1"/>
    <property type="molecule type" value="Genomic_DNA"/>
</dbReference>
<dbReference type="AlphaFoldDB" id="A0AAP5EAU4"/>
<dbReference type="PANTHER" id="PTHR43133:SF51">
    <property type="entry name" value="RNA POLYMERASE SIGMA FACTOR"/>
    <property type="match status" value="1"/>
</dbReference>
<dbReference type="SUPFAM" id="SSF88946">
    <property type="entry name" value="Sigma2 domain of RNA polymerase sigma factors"/>
    <property type="match status" value="1"/>
</dbReference>
<organism evidence="5 6">
    <name type="scientific">Stenotrophomonas rhizophila</name>
    <dbReference type="NCBI Taxonomy" id="216778"/>
    <lineage>
        <taxon>Bacteria</taxon>
        <taxon>Pseudomonadati</taxon>
        <taxon>Pseudomonadota</taxon>
        <taxon>Gammaproteobacteria</taxon>
        <taxon>Lysobacterales</taxon>
        <taxon>Lysobacteraceae</taxon>
        <taxon>Stenotrophomonas</taxon>
    </lineage>
</organism>
<evidence type="ECO:0000313" key="6">
    <source>
        <dbReference type="Proteomes" id="UP001226084"/>
    </source>
</evidence>
<dbReference type="InterPro" id="IPR039425">
    <property type="entry name" value="RNA_pol_sigma-70-like"/>
</dbReference>
<protein>
    <submittedName>
        <fullName evidence="5">RNA polymerase sigma factor (Sigma-70 family)</fullName>
    </submittedName>
</protein>
<proteinExistence type="predicted"/>
<keyword evidence="2" id="KW-0731">Sigma factor</keyword>
<evidence type="ECO:0000256" key="4">
    <source>
        <dbReference type="SAM" id="MobiDB-lite"/>
    </source>
</evidence>
<sequence>MHRLCPHELAAAHRGDRAALDRVLRHSRQHLRRYAEYHCVINDVEDAVQESLITVSRRLCDLRLVECFTSWAFRIVKRECNRLKRARCQWRHEELREEILPPAQRDNLDLRRDCAAALESLPAHYREVILLRDLRGVVDRRTGRAVGHHPRNHQGPAAPRPRHGPRVPGLMFPACRQSGMLPRQHPCP</sequence>
<dbReference type="Gene3D" id="1.10.1740.10">
    <property type="match status" value="1"/>
</dbReference>
<name>A0AAP5EAU4_9GAMM</name>
<comment type="caution">
    <text evidence="5">The sequence shown here is derived from an EMBL/GenBank/DDBJ whole genome shotgun (WGS) entry which is preliminary data.</text>
</comment>
<evidence type="ECO:0000256" key="1">
    <source>
        <dbReference type="ARBA" id="ARBA00023015"/>
    </source>
</evidence>
<dbReference type="InterPro" id="IPR013325">
    <property type="entry name" value="RNA_pol_sigma_r2"/>
</dbReference>
<evidence type="ECO:0000256" key="2">
    <source>
        <dbReference type="ARBA" id="ARBA00023082"/>
    </source>
</evidence>
<dbReference type="PANTHER" id="PTHR43133">
    <property type="entry name" value="RNA POLYMERASE ECF-TYPE SIGMA FACTO"/>
    <property type="match status" value="1"/>
</dbReference>
<keyword evidence="1" id="KW-0805">Transcription regulation</keyword>
<accession>A0AAP5EAU4</accession>
<reference evidence="5" key="1">
    <citation type="submission" date="2023-07" db="EMBL/GenBank/DDBJ databases">
        <title>Functional and genomic diversity of the sorghum phyllosphere microbiome.</title>
        <authorList>
            <person name="Shade A."/>
        </authorList>
    </citation>
    <scope>NUCLEOTIDE SEQUENCE</scope>
    <source>
        <strain evidence="5">SORGH_AS_0457</strain>
    </source>
</reference>